<reference evidence="2" key="2">
    <citation type="submission" date="2017-01" db="EMBL/GenBank/DDBJ databases">
        <title>Genome sequencing and annotation of Geobacillus sp. 1017, a Hydrocarbon-Oxidizing Thermophilic Bacterium Isolated from a Heavy Oil Reservoir (China).</title>
        <authorList>
            <person name="Kadnikov V.V."/>
            <person name="Mardanov A.V."/>
            <person name="Poltaraus A.B."/>
            <person name="Sokolova D.S."/>
            <person name="Semenova E.M."/>
            <person name="Ravin N.V."/>
            <person name="Tourova T.P."/>
            <person name="Nazina T.N."/>
        </authorList>
    </citation>
    <scope>NUCLEOTIDE SEQUENCE [LARGE SCALE GENOMIC DNA]</scope>
    <source>
        <strain evidence="2">1017</strain>
    </source>
</reference>
<accession>A0A1Q5SZ28</accession>
<organism evidence="1 2">
    <name type="scientific">Geobacillus proteiniphilus</name>
    <dbReference type="NCBI Taxonomy" id="860353"/>
    <lineage>
        <taxon>Bacteria</taxon>
        <taxon>Bacillati</taxon>
        <taxon>Bacillota</taxon>
        <taxon>Bacilli</taxon>
        <taxon>Bacillales</taxon>
        <taxon>Anoxybacillaceae</taxon>
        <taxon>Geobacillus</taxon>
    </lineage>
</organism>
<sequence>MTEKRFVHFRLSKASLWLAPSRQGVTEDRTTACFTDPYMGLEAALFGRPTVDQILGKSCKW</sequence>
<comment type="caution">
    <text evidence="1">The sequence shown here is derived from an EMBL/GenBank/DDBJ whole genome shotgun (WGS) entry which is preliminary data.</text>
</comment>
<evidence type="ECO:0000313" key="1">
    <source>
        <dbReference type="EMBL" id="OKO93115.1"/>
    </source>
</evidence>
<gene>
    <name evidence="1" type="ORF">BRO54_2065</name>
</gene>
<evidence type="ECO:0000313" key="2">
    <source>
        <dbReference type="Proteomes" id="UP000186030"/>
    </source>
</evidence>
<name>A0A1Q5SZ28_9BACL</name>
<dbReference type="EMBL" id="MQMG01000024">
    <property type="protein sequence ID" value="OKO93115.1"/>
    <property type="molecule type" value="Genomic_DNA"/>
</dbReference>
<protein>
    <submittedName>
        <fullName evidence="1">Uncharacterized protein</fullName>
    </submittedName>
</protein>
<dbReference type="AlphaFoldDB" id="A0A1Q5SZ28"/>
<proteinExistence type="predicted"/>
<reference evidence="1 2" key="1">
    <citation type="submission" date="2016-11" db="EMBL/GenBank/DDBJ databases">
        <authorList>
            <person name="Kadnikov V."/>
            <person name="Nazina T."/>
        </authorList>
    </citation>
    <scope>NUCLEOTIDE SEQUENCE [LARGE SCALE GENOMIC DNA]</scope>
    <source>
        <strain evidence="1 2">1017</strain>
    </source>
</reference>
<dbReference type="Proteomes" id="UP000186030">
    <property type="component" value="Unassembled WGS sequence"/>
</dbReference>